<proteinExistence type="predicted"/>
<dbReference type="AlphaFoldDB" id="B4R7N9"/>
<keyword evidence="2" id="KW-1185">Reference proteome</keyword>
<dbReference type="EMBL" id="CM000366">
    <property type="protein sequence ID" value="EDX18372.1"/>
    <property type="molecule type" value="Genomic_DNA"/>
</dbReference>
<evidence type="ECO:0000313" key="2">
    <source>
        <dbReference type="Proteomes" id="UP000000304"/>
    </source>
</evidence>
<sequence>MIHNLRANFGFGLGLWVEICHMTPLIRKAAAGGEEEDGNNTVPPICLLAASGKASL</sequence>
<gene>
    <name evidence="1" type="primary">Dsim\GD15590</name>
    <name evidence="1" type="ORF">Dsim_GD15590</name>
</gene>
<organism evidence="1 2">
    <name type="scientific">Drosophila simulans</name>
    <name type="common">Fruit fly</name>
    <dbReference type="NCBI Taxonomy" id="7240"/>
    <lineage>
        <taxon>Eukaryota</taxon>
        <taxon>Metazoa</taxon>
        <taxon>Ecdysozoa</taxon>
        <taxon>Arthropoda</taxon>
        <taxon>Hexapoda</taxon>
        <taxon>Insecta</taxon>
        <taxon>Pterygota</taxon>
        <taxon>Neoptera</taxon>
        <taxon>Endopterygota</taxon>
        <taxon>Diptera</taxon>
        <taxon>Brachycera</taxon>
        <taxon>Muscomorpha</taxon>
        <taxon>Ephydroidea</taxon>
        <taxon>Drosophilidae</taxon>
        <taxon>Drosophila</taxon>
        <taxon>Sophophora</taxon>
    </lineage>
</organism>
<accession>B4R7N9</accession>
<protein>
    <submittedName>
        <fullName evidence="1">GD15590</fullName>
    </submittedName>
</protein>
<reference evidence="1 2" key="1">
    <citation type="journal article" date="2007" name="Nature">
        <title>Evolution of genes and genomes on the Drosophila phylogeny.</title>
        <authorList>
            <consortium name="Drosophila 12 Genomes Consortium"/>
            <person name="Clark A.G."/>
            <person name="Eisen M.B."/>
            <person name="Smith D.R."/>
            <person name="Bergman C.M."/>
            <person name="Oliver B."/>
            <person name="Markow T.A."/>
            <person name="Kaufman T.C."/>
            <person name="Kellis M."/>
            <person name="Gelbart W."/>
            <person name="Iyer V.N."/>
            <person name="Pollard D.A."/>
            <person name="Sackton T.B."/>
            <person name="Larracuente A.M."/>
            <person name="Singh N.D."/>
            <person name="Abad J.P."/>
            <person name="Abt D.N."/>
            <person name="Adryan B."/>
            <person name="Aguade M."/>
            <person name="Akashi H."/>
            <person name="Anderson W.W."/>
            <person name="Aquadro C.F."/>
            <person name="Ardell D.H."/>
            <person name="Arguello R."/>
            <person name="Artieri C.G."/>
            <person name="Barbash D.A."/>
            <person name="Barker D."/>
            <person name="Barsanti P."/>
            <person name="Batterham P."/>
            <person name="Batzoglou S."/>
            <person name="Begun D."/>
            <person name="Bhutkar A."/>
            <person name="Blanco E."/>
            <person name="Bosak S.A."/>
            <person name="Bradley R.K."/>
            <person name="Brand A.D."/>
            <person name="Brent M.R."/>
            <person name="Brooks A.N."/>
            <person name="Brown R.H."/>
            <person name="Butlin R.K."/>
            <person name="Caggese C."/>
            <person name="Calvi B.R."/>
            <person name="Bernardo de Carvalho A."/>
            <person name="Caspi A."/>
            <person name="Castrezana S."/>
            <person name="Celniker S.E."/>
            <person name="Chang J.L."/>
            <person name="Chapple C."/>
            <person name="Chatterji S."/>
            <person name="Chinwalla A."/>
            <person name="Civetta A."/>
            <person name="Clifton S.W."/>
            <person name="Comeron J.M."/>
            <person name="Costello J.C."/>
            <person name="Coyne J.A."/>
            <person name="Daub J."/>
            <person name="David R.G."/>
            <person name="Delcher A.L."/>
            <person name="Delehaunty K."/>
            <person name="Do C.B."/>
            <person name="Ebling H."/>
            <person name="Edwards K."/>
            <person name="Eickbush T."/>
            <person name="Evans J.D."/>
            <person name="Filipski A."/>
            <person name="Findeiss S."/>
            <person name="Freyhult E."/>
            <person name="Fulton L."/>
            <person name="Fulton R."/>
            <person name="Garcia A.C."/>
            <person name="Gardiner A."/>
            <person name="Garfield D.A."/>
            <person name="Garvin B.E."/>
            <person name="Gibson G."/>
            <person name="Gilbert D."/>
            <person name="Gnerre S."/>
            <person name="Godfrey J."/>
            <person name="Good R."/>
            <person name="Gotea V."/>
            <person name="Gravely B."/>
            <person name="Greenberg A.J."/>
            <person name="Griffiths-Jones S."/>
            <person name="Gross S."/>
            <person name="Guigo R."/>
            <person name="Gustafson E.A."/>
            <person name="Haerty W."/>
            <person name="Hahn M.W."/>
            <person name="Halligan D.L."/>
            <person name="Halpern A.L."/>
            <person name="Halter G.M."/>
            <person name="Han M.V."/>
            <person name="Heger A."/>
            <person name="Hillier L."/>
            <person name="Hinrichs A.S."/>
            <person name="Holmes I."/>
            <person name="Hoskins R.A."/>
            <person name="Hubisz M.J."/>
            <person name="Hultmark D."/>
            <person name="Huntley M.A."/>
            <person name="Jaffe D.B."/>
            <person name="Jagadeeshan S."/>
            <person name="Jeck W.R."/>
            <person name="Johnson J."/>
            <person name="Jones C.D."/>
            <person name="Jordan W.C."/>
            <person name="Karpen G.H."/>
            <person name="Kataoka E."/>
            <person name="Keightley P.D."/>
            <person name="Kheradpour P."/>
            <person name="Kirkness E.F."/>
            <person name="Koerich L.B."/>
            <person name="Kristiansen K."/>
            <person name="Kudrna D."/>
            <person name="Kulathinal R.J."/>
            <person name="Kumar S."/>
            <person name="Kwok R."/>
            <person name="Lander E."/>
            <person name="Langley C.H."/>
            <person name="Lapoint R."/>
            <person name="Lazzaro B.P."/>
            <person name="Lee S.J."/>
            <person name="Levesque L."/>
            <person name="Li R."/>
            <person name="Lin C.F."/>
            <person name="Lin M.F."/>
            <person name="Lindblad-Toh K."/>
            <person name="Llopart A."/>
            <person name="Long M."/>
            <person name="Low L."/>
            <person name="Lozovsky E."/>
            <person name="Lu J."/>
            <person name="Luo M."/>
            <person name="Machado C.A."/>
            <person name="Makalowski W."/>
            <person name="Marzo M."/>
            <person name="Matsuda M."/>
            <person name="Matzkin L."/>
            <person name="McAllister B."/>
            <person name="McBride C.S."/>
            <person name="McKernan B."/>
            <person name="McKernan K."/>
            <person name="Mendez-Lago M."/>
            <person name="Minx P."/>
            <person name="Mollenhauer M.U."/>
            <person name="Montooth K."/>
            <person name="Mount S.M."/>
            <person name="Mu X."/>
            <person name="Myers E."/>
            <person name="Negre B."/>
            <person name="Newfeld S."/>
            <person name="Nielsen R."/>
            <person name="Noor M.A."/>
            <person name="O'Grady P."/>
            <person name="Pachter L."/>
            <person name="Papaceit M."/>
            <person name="Parisi M.J."/>
            <person name="Parisi M."/>
            <person name="Parts L."/>
            <person name="Pedersen J.S."/>
            <person name="Pesole G."/>
            <person name="Phillippy A.M."/>
            <person name="Ponting C.P."/>
            <person name="Pop M."/>
            <person name="Porcelli D."/>
            <person name="Powell J.R."/>
            <person name="Prohaska S."/>
            <person name="Pruitt K."/>
            <person name="Puig M."/>
            <person name="Quesneville H."/>
            <person name="Ram K.R."/>
            <person name="Rand D."/>
            <person name="Rasmussen M.D."/>
            <person name="Reed L.K."/>
            <person name="Reenan R."/>
            <person name="Reily A."/>
            <person name="Remington K.A."/>
            <person name="Rieger T.T."/>
            <person name="Ritchie M.G."/>
            <person name="Robin C."/>
            <person name="Rogers Y.H."/>
            <person name="Rohde C."/>
            <person name="Rozas J."/>
            <person name="Rubenfield M.J."/>
            <person name="Ruiz A."/>
            <person name="Russo S."/>
            <person name="Salzberg S.L."/>
            <person name="Sanchez-Gracia A."/>
            <person name="Saranga D.J."/>
            <person name="Sato H."/>
            <person name="Schaeffer S.W."/>
            <person name="Schatz M.C."/>
            <person name="Schlenke T."/>
            <person name="Schwartz R."/>
            <person name="Segarra C."/>
            <person name="Singh R.S."/>
            <person name="Sirot L."/>
            <person name="Sirota M."/>
            <person name="Sisneros N.B."/>
            <person name="Smith C.D."/>
            <person name="Smith T.F."/>
            <person name="Spieth J."/>
            <person name="Stage D.E."/>
            <person name="Stark A."/>
            <person name="Stephan W."/>
            <person name="Strausberg R.L."/>
            <person name="Strempel S."/>
            <person name="Sturgill D."/>
            <person name="Sutton G."/>
            <person name="Sutton G.G."/>
            <person name="Tao W."/>
            <person name="Teichmann S."/>
            <person name="Tobari Y.N."/>
            <person name="Tomimura Y."/>
            <person name="Tsolas J.M."/>
            <person name="Valente V.L."/>
            <person name="Venter E."/>
            <person name="Venter J.C."/>
            <person name="Vicario S."/>
            <person name="Vieira F.G."/>
            <person name="Vilella A.J."/>
            <person name="Villasante A."/>
            <person name="Walenz B."/>
            <person name="Wang J."/>
            <person name="Wasserman M."/>
            <person name="Watts T."/>
            <person name="Wilson D."/>
            <person name="Wilson R.K."/>
            <person name="Wing R.A."/>
            <person name="Wolfner M.F."/>
            <person name="Wong A."/>
            <person name="Wong G.K."/>
            <person name="Wu C.I."/>
            <person name="Wu G."/>
            <person name="Yamamoto D."/>
            <person name="Yang H.P."/>
            <person name="Yang S.P."/>
            <person name="Yorke J.A."/>
            <person name="Yoshida K."/>
            <person name="Zdobnov E."/>
            <person name="Zhang P."/>
            <person name="Zhang Y."/>
            <person name="Zimin A.V."/>
            <person name="Baldwin J."/>
            <person name="Abdouelleil A."/>
            <person name="Abdulkadir J."/>
            <person name="Abebe A."/>
            <person name="Abera B."/>
            <person name="Abreu J."/>
            <person name="Acer S.C."/>
            <person name="Aftuck L."/>
            <person name="Alexander A."/>
            <person name="An P."/>
            <person name="Anderson E."/>
            <person name="Anderson S."/>
            <person name="Arachi H."/>
            <person name="Azer M."/>
            <person name="Bachantsang P."/>
            <person name="Barry A."/>
            <person name="Bayul T."/>
            <person name="Berlin A."/>
            <person name="Bessette D."/>
            <person name="Bloom T."/>
            <person name="Blye J."/>
            <person name="Boguslavskiy L."/>
            <person name="Bonnet C."/>
            <person name="Boukhgalter B."/>
            <person name="Bourzgui I."/>
            <person name="Brown A."/>
            <person name="Cahill P."/>
            <person name="Channer S."/>
            <person name="Cheshatsang Y."/>
            <person name="Chuda L."/>
            <person name="Citroen M."/>
            <person name="Collymore A."/>
            <person name="Cooke P."/>
            <person name="Costello M."/>
            <person name="D'Aco K."/>
            <person name="Daza R."/>
            <person name="De Haan G."/>
            <person name="DeGray S."/>
            <person name="DeMaso C."/>
            <person name="Dhargay N."/>
            <person name="Dooley K."/>
            <person name="Dooley E."/>
            <person name="Doricent M."/>
            <person name="Dorje P."/>
            <person name="Dorjee K."/>
            <person name="Dupes A."/>
            <person name="Elong R."/>
            <person name="Falk J."/>
            <person name="Farina A."/>
            <person name="Faro S."/>
            <person name="Ferguson D."/>
            <person name="Fisher S."/>
            <person name="Foley C.D."/>
            <person name="Franke A."/>
            <person name="Friedrich D."/>
            <person name="Gadbois L."/>
            <person name="Gearin G."/>
            <person name="Gearin C.R."/>
            <person name="Giannoukos G."/>
            <person name="Goode T."/>
            <person name="Graham J."/>
            <person name="Grandbois E."/>
            <person name="Grewal S."/>
            <person name="Gyaltsen K."/>
            <person name="Hafez N."/>
            <person name="Hagos B."/>
            <person name="Hall J."/>
            <person name="Henson C."/>
            <person name="Hollinger A."/>
            <person name="Honan T."/>
            <person name="Huard M.D."/>
            <person name="Hughes L."/>
            <person name="Hurhula B."/>
            <person name="Husby M.E."/>
            <person name="Kamat A."/>
            <person name="Kanga B."/>
            <person name="Kashin S."/>
            <person name="Khazanovich D."/>
            <person name="Kisner P."/>
            <person name="Lance K."/>
            <person name="Lara M."/>
            <person name="Lee W."/>
            <person name="Lennon N."/>
            <person name="Letendre F."/>
            <person name="LeVine R."/>
            <person name="Lipovsky A."/>
            <person name="Liu X."/>
            <person name="Liu J."/>
            <person name="Liu S."/>
            <person name="Lokyitsang T."/>
            <person name="Lokyitsang Y."/>
            <person name="Lubonja R."/>
            <person name="Lui A."/>
            <person name="MacDonald P."/>
            <person name="Magnisalis V."/>
            <person name="Maru K."/>
            <person name="Matthews C."/>
            <person name="McCusker W."/>
            <person name="McDonough S."/>
            <person name="Mehta T."/>
            <person name="Meldrim J."/>
            <person name="Meneus L."/>
            <person name="Mihai O."/>
            <person name="Mihalev A."/>
            <person name="Mihova T."/>
            <person name="Mittelman R."/>
            <person name="Mlenga V."/>
            <person name="Montmayeur A."/>
            <person name="Mulrain L."/>
            <person name="Navidi A."/>
            <person name="Naylor J."/>
            <person name="Negash T."/>
            <person name="Nguyen T."/>
            <person name="Nguyen N."/>
            <person name="Nicol R."/>
            <person name="Norbu C."/>
            <person name="Norbu N."/>
            <person name="Novod N."/>
            <person name="O'Neill B."/>
            <person name="Osman S."/>
            <person name="Markiewicz E."/>
            <person name="Oyono O.L."/>
            <person name="Patti C."/>
            <person name="Phunkhang P."/>
            <person name="Pierre F."/>
            <person name="Priest M."/>
            <person name="Raghuraman S."/>
            <person name="Rege F."/>
            <person name="Reyes R."/>
            <person name="Rise C."/>
            <person name="Rogov P."/>
            <person name="Ross K."/>
            <person name="Ryan E."/>
            <person name="Settipalli S."/>
            <person name="Shea T."/>
            <person name="Sherpa N."/>
            <person name="Shi L."/>
            <person name="Shih D."/>
            <person name="Sparrow T."/>
            <person name="Spaulding J."/>
            <person name="Stalker J."/>
            <person name="Stange-Thomann N."/>
            <person name="Stavropoulos S."/>
            <person name="Stone C."/>
            <person name="Strader C."/>
            <person name="Tesfaye S."/>
            <person name="Thomson T."/>
            <person name="Thoulutsang Y."/>
            <person name="Thoulutsang D."/>
            <person name="Topham K."/>
            <person name="Topping I."/>
            <person name="Tsamla T."/>
            <person name="Vassiliev H."/>
            <person name="Vo A."/>
            <person name="Wangchuk T."/>
            <person name="Wangdi T."/>
            <person name="Weiand M."/>
            <person name="Wilkinson J."/>
            <person name="Wilson A."/>
            <person name="Yadav S."/>
            <person name="Young G."/>
            <person name="Yu Q."/>
            <person name="Zembek L."/>
            <person name="Zhong D."/>
            <person name="Zimmer A."/>
            <person name="Zwirko Z."/>
            <person name="Jaffe D.B."/>
            <person name="Alvarez P."/>
            <person name="Brockman W."/>
            <person name="Butler J."/>
            <person name="Chin C."/>
            <person name="Gnerre S."/>
            <person name="Grabherr M."/>
            <person name="Kleber M."/>
            <person name="Mauceli E."/>
            <person name="MacCallum I."/>
        </authorList>
    </citation>
    <scope>NUCLEOTIDE SEQUENCE [LARGE SCALE GENOMIC DNA]</scope>
    <source>
        <strain evidence="2">white501</strain>
    </source>
</reference>
<name>B4R7N9_DROSI</name>
<evidence type="ECO:0000313" key="1">
    <source>
        <dbReference type="EMBL" id="EDX18372.1"/>
    </source>
</evidence>
<dbReference type="HOGENOM" id="CLU_3016480_0_0_1"/>
<dbReference type="Proteomes" id="UP000000304">
    <property type="component" value="Chromosome X"/>
</dbReference>